<evidence type="ECO:0000256" key="4">
    <source>
        <dbReference type="ARBA" id="ARBA00023159"/>
    </source>
</evidence>
<dbReference type="Proteomes" id="UP000267187">
    <property type="component" value="Unassembled WGS sequence"/>
</dbReference>
<proteinExistence type="inferred from homology"/>
<evidence type="ECO:0000313" key="8">
    <source>
        <dbReference type="Proteomes" id="UP000267187"/>
    </source>
</evidence>
<sequence>MTLNELRYVVTLAEEQHFGRAAEKCFVSQPTLSIAIKKLEQELDVSLFERTRNQVSLTPVGEQVAQQARKVLSGALEIKQLAEQGQDQLASPLKVGAILTVGPYLFPFCIPQLRDIAPKMPLVIEENYTAVLRKQLREGALDVIIIALPFSEPDVIVEPLYDERFVVLLPAGHPLAEKAEIAPAQLANENILFLGDGHCFRDQVLAVDPVIQQSFERRKDAMLGGEGSSIETLRHMVASGLGITILPASAADLSNYQAGMLEVRPFTAPDPSRTIALAYRASFTRREAVMALKQAALLCPLNKPQ</sequence>
<dbReference type="InterPro" id="IPR036390">
    <property type="entry name" value="WH_DNA-bd_sf"/>
</dbReference>
<evidence type="ECO:0000256" key="3">
    <source>
        <dbReference type="ARBA" id="ARBA00023125"/>
    </source>
</evidence>
<accession>A0A3M0AHM0</accession>
<keyword evidence="3" id="KW-0238">DNA-binding</keyword>
<dbReference type="PROSITE" id="PS50931">
    <property type="entry name" value="HTH_LYSR"/>
    <property type="match status" value="1"/>
</dbReference>
<evidence type="ECO:0000256" key="1">
    <source>
        <dbReference type="ARBA" id="ARBA00009437"/>
    </source>
</evidence>
<keyword evidence="2" id="KW-0805">Transcription regulation</keyword>
<feature type="domain" description="HTH lysR-type" evidence="6">
    <location>
        <begin position="1"/>
        <end position="58"/>
    </location>
</feature>
<protein>
    <submittedName>
        <fullName evidence="7">LysR family transcriptional regulator</fullName>
    </submittedName>
</protein>
<dbReference type="RefSeq" id="WP_121875418.1">
    <property type="nucleotide sequence ID" value="NZ_REFJ01000001.1"/>
</dbReference>
<reference evidence="7 8" key="1">
    <citation type="submission" date="2018-10" db="EMBL/GenBank/DDBJ databases">
        <title>Genomic Encyclopedia of Type Strains, Phase IV (KMG-IV): sequencing the most valuable type-strain genomes for metagenomic binning, comparative biology and taxonomic classification.</title>
        <authorList>
            <person name="Goeker M."/>
        </authorList>
    </citation>
    <scope>NUCLEOTIDE SEQUENCE [LARGE SCALE GENOMIC DNA]</scope>
    <source>
        <strain evidence="7 8">DSM 25080</strain>
    </source>
</reference>
<keyword evidence="8" id="KW-1185">Reference proteome</keyword>
<dbReference type="InterPro" id="IPR005119">
    <property type="entry name" value="LysR_subst-bd"/>
</dbReference>
<keyword evidence="5" id="KW-0804">Transcription</keyword>
<comment type="caution">
    <text evidence="7">The sequence shown here is derived from an EMBL/GenBank/DDBJ whole genome shotgun (WGS) entry which is preliminary data.</text>
</comment>
<dbReference type="PANTHER" id="PTHR30346:SF26">
    <property type="entry name" value="HYDROGEN PEROXIDE-INDUCIBLE GENES ACTIVATOR"/>
    <property type="match status" value="1"/>
</dbReference>
<dbReference type="Pfam" id="PF00126">
    <property type="entry name" value="HTH_1"/>
    <property type="match status" value="1"/>
</dbReference>
<dbReference type="InterPro" id="IPR036388">
    <property type="entry name" value="WH-like_DNA-bd_sf"/>
</dbReference>
<dbReference type="GO" id="GO:0003677">
    <property type="term" value="F:DNA binding"/>
    <property type="evidence" value="ECO:0007669"/>
    <property type="project" value="UniProtKB-KW"/>
</dbReference>
<name>A0A3M0AHM0_9GAMM</name>
<dbReference type="PANTHER" id="PTHR30346">
    <property type="entry name" value="TRANSCRIPTIONAL DUAL REGULATOR HCAR-RELATED"/>
    <property type="match status" value="1"/>
</dbReference>
<comment type="similarity">
    <text evidence="1">Belongs to the LysR transcriptional regulatory family.</text>
</comment>
<dbReference type="PRINTS" id="PR00039">
    <property type="entry name" value="HTHLYSR"/>
</dbReference>
<dbReference type="Gene3D" id="3.40.190.10">
    <property type="entry name" value="Periplasmic binding protein-like II"/>
    <property type="match status" value="2"/>
</dbReference>
<dbReference type="InterPro" id="IPR000847">
    <property type="entry name" value="LysR_HTH_N"/>
</dbReference>
<keyword evidence="4" id="KW-0010">Activator</keyword>
<dbReference type="GO" id="GO:0032993">
    <property type="term" value="C:protein-DNA complex"/>
    <property type="evidence" value="ECO:0007669"/>
    <property type="project" value="TreeGrafter"/>
</dbReference>
<dbReference type="Gene3D" id="1.10.10.10">
    <property type="entry name" value="Winged helix-like DNA-binding domain superfamily/Winged helix DNA-binding domain"/>
    <property type="match status" value="1"/>
</dbReference>
<dbReference type="SUPFAM" id="SSF46785">
    <property type="entry name" value="Winged helix' DNA-binding domain"/>
    <property type="match status" value="1"/>
</dbReference>
<dbReference type="EMBL" id="REFJ01000001">
    <property type="protein sequence ID" value="RMA82065.1"/>
    <property type="molecule type" value="Genomic_DNA"/>
</dbReference>
<dbReference type="Pfam" id="PF03466">
    <property type="entry name" value="LysR_substrate"/>
    <property type="match status" value="1"/>
</dbReference>
<evidence type="ECO:0000256" key="5">
    <source>
        <dbReference type="ARBA" id="ARBA00023163"/>
    </source>
</evidence>
<dbReference type="OrthoDB" id="9775392at2"/>
<evidence type="ECO:0000313" key="7">
    <source>
        <dbReference type="EMBL" id="RMA82065.1"/>
    </source>
</evidence>
<dbReference type="SUPFAM" id="SSF53850">
    <property type="entry name" value="Periplasmic binding protein-like II"/>
    <property type="match status" value="1"/>
</dbReference>
<dbReference type="GO" id="GO:0003700">
    <property type="term" value="F:DNA-binding transcription factor activity"/>
    <property type="evidence" value="ECO:0007669"/>
    <property type="project" value="InterPro"/>
</dbReference>
<dbReference type="AlphaFoldDB" id="A0A3M0AHM0"/>
<organism evidence="7 8">
    <name type="scientific">Umboniibacter marinipuniceus</name>
    <dbReference type="NCBI Taxonomy" id="569599"/>
    <lineage>
        <taxon>Bacteria</taxon>
        <taxon>Pseudomonadati</taxon>
        <taxon>Pseudomonadota</taxon>
        <taxon>Gammaproteobacteria</taxon>
        <taxon>Cellvibrionales</taxon>
        <taxon>Cellvibrionaceae</taxon>
        <taxon>Umboniibacter</taxon>
    </lineage>
</organism>
<evidence type="ECO:0000256" key="2">
    <source>
        <dbReference type="ARBA" id="ARBA00023015"/>
    </source>
</evidence>
<dbReference type="CDD" id="cd08411">
    <property type="entry name" value="PBP2_OxyR"/>
    <property type="match status" value="1"/>
</dbReference>
<gene>
    <name evidence="7" type="ORF">DFR27_0012</name>
</gene>
<evidence type="ECO:0000259" key="6">
    <source>
        <dbReference type="PROSITE" id="PS50931"/>
    </source>
</evidence>
<dbReference type="FunFam" id="1.10.10.10:FF:000001">
    <property type="entry name" value="LysR family transcriptional regulator"/>
    <property type="match status" value="1"/>
</dbReference>